<dbReference type="AlphaFoldDB" id="A0A368N7U9"/>
<dbReference type="Proteomes" id="UP000252558">
    <property type="component" value="Unassembled WGS sequence"/>
</dbReference>
<gene>
    <name evidence="2" type="ORF">DU002_14570</name>
</gene>
<dbReference type="GO" id="GO:0003676">
    <property type="term" value="F:nucleic acid binding"/>
    <property type="evidence" value="ECO:0007669"/>
    <property type="project" value="InterPro"/>
</dbReference>
<dbReference type="EMBL" id="QPID01000009">
    <property type="protein sequence ID" value="RCU45681.1"/>
    <property type="molecule type" value="Genomic_DNA"/>
</dbReference>
<evidence type="ECO:0000259" key="1">
    <source>
        <dbReference type="Pfam" id="PF08722"/>
    </source>
</evidence>
<reference evidence="2 3" key="1">
    <citation type="submission" date="2018-07" db="EMBL/GenBank/DDBJ databases">
        <title>Corallincola holothuriorum sp. nov., a new facultative anaerobe isolated from sea cucumber Apostichopus japonicus.</title>
        <authorList>
            <person name="Xia H."/>
        </authorList>
    </citation>
    <scope>NUCLEOTIDE SEQUENCE [LARGE SCALE GENOMIC DNA]</scope>
    <source>
        <strain evidence="2 3">C4</strain>
    </source>
</reference>
<comment type="caution">
    <text evidence="2">The sequence shown here is derived from an EMBL/GenBank/DDBJ whole genome shotgun (WGS) entry which is preliminary data.</text>
</comment>
<feature type="domain" description="TnsA endonuclease N-terminal" evidence="1">
    <location>
        <begin position="75"/>
        <end position="182"/>
    </location>
</feature>
<accession>A0A368N7U9</accession>
<dbReference type="SUPFAM" id="SSF52980">
    <property type="entry name" value="Restriction endonuclease-like"/>
    <property type="match status" value="1"/>
</dbReference>
<dbReference type="Gene3D" id="3.40.1350.10">
    <property type="match status" value="1"/>
</dbReference>
<proteinExistence type="predicted"/>
<dbReference type="Pfam" id="PF08722">
    <property type="entry name" value="Tn7_TnsA-like_N"/>
    <property type="match status" value="1"/>
</dbReference>
<evidence type="ECO:0000313" key="2">
    <source>
        <dbReference type="EMBL" id="RCU45681.1"/>
    </source>
</evidence>
<keyword evidence="3" id="KW-1185">Reference proteome</keyword>
<dbReference type="InterPro" id="IPR014833">
    <property type="entry name" value="TnsA_N"/>
</dbReference>
<dbReference type="InterPro" id="IPR011856">
    <property type="entry name" value="tRNA_endonuc-like_dom_sf"/>
</dbReference>
<organism evidence="2 3">
    <name type="scientific">Corallincola holothuriorum</name>
    <dbReference type="NCBI Taxonomy" id="2282215"/>
    <lineage>
        <taxon>Bacteria</taxon>
        <taxon>Pseudomonadati</taxon>
        <taxon>Pseudomonadota</taxon>
        <taxon>Gammaproteobacteria</taxon>
        <taxon>Alteromonadales</taxon>
        <taxon>Psychromonadaceae</taxon>
        <taxon>Corallincola</taxon>
    </lineage>
</organism>
<sequence length="288" mass="33747">MKTKHVIQPIVTKKERNKIQRYLKRVKKEGYRPWTTVRSSSTIGQGQIAFNPKLDRAHHYLSRGEFNPFFHFEADPNVVEIYEQYPLPIEQTLKIAEELNIVHPQSYQEAPDFDGHRPAKTMSLDYLLKHRDKSLHAYNFKYSESLDPQLTSPQSVARTEAKAKIERTFCLHSGITWTQLTEKSFDPRVTQNLKYLREHLFYESETDVSHDLKVVVLSQLKVAFEQMSDETVRQVLEKVSGDIQLPLHQVQSLFQLFAYQRLIEFDWTTEIDLNRPLPQVVEVEVYAG</sequence>
<evidence type="ECO:0000313" key="3">
    <source>
        <dbReference type="Proteomes" id="UP000252558"/>
    </source>
</evidence>
<protein>
    <submittedName>
        <fullName evidence="2">Transposase</fullName>
    </submittedName>
</protein>
<dbReference type="RefSeq" id="WP_114339131.1">
    <property type="nucleotide sequence ID" value="NZ_QPID01000009.1"/>
</dbReference>
<name>A0A368N7U9_9GAMM</name>
<dbReference type="CDD" id="cd22362">
    <property type="entry name" value="TnsA_endonuclease-like"/>
    <property type="match status" value="1"/>
</dbReference>
<dbReference type="InterPro" id="IPR011335">
    <property type="entry name" value="Restrct_endonuc-II-like"/>
</dbReference>
<dbReference type="OrthoDB" id="5291587at2"/>